<comment type="caution">
    <text evidence="4">The sequence shown here is derived from an EMBL/GenBank/DDBJ whole genome shotgun (WGS) entry which is preliminary data.</text>
</comment>
<gene>
    <name evidence="4" type="ORF">F9K24_22090</name>
</gene>
<dbReference type="PANTHER" id="PTHR30203">
    <property type="entry name" value="OUTER MEMBRANE CATION EFFLUX PROTEIN"/>
    <property type="match status" value="1"/>
</dbReference>
<evidence type="ECO:0000313" key="4">
    <source>
        <dbReference type="EMBL" id="KAB2928330.1"/>
    </source>
</evidence>
<name>A0A833GWG4_9LEPT</name>
<dbReference type="AlphaFoldDB" id="A0A833GWG4"/>
<keyword evidence="2" id="KW-0449">Lipoprotein</keyword>
<keyword evidence="2" id="KW-0564">Palmitate</keyword>
<protein>
    <submittedName>
        <fullName evidence="4">Efflux transporter outer membrane subunit</fullName>
    </submittedName>
</protein>
<dbReference type="Proteomes" id="UP000460298">
    <property type="component" value="Unassembled WGS sequence"/>
</dbReference>
<dbReference type="EMBL" id="WBUI01000053">
    <property type="protein sequence ID" value="KAB2928330.1"/>
    <property type="molecule type" value="Genomic_DNA"/>
</dbReference>
<dbReference type="PANTHER" id="PTHR30203:SF33">
    <property type="entry name" value="BLR4455 PROTEIN"/>
    <property type="match status" value="1"/>
</dbReference>
<accession>A0A833GWG4</accession>
<reference evidence="4 5" key="1">
    <citation type="submission" date="2019-10" db="EMBL/GenBank/DDBJ databases">
        <title>Extracellular Electron Transfer in a Candidatus Methanoperedens spp. Enrichment Culture.</title>
        <authorList>
            <person name="Berger S."/>
            <person name="Rangel Shaw D."/>
            <person name="Berben T."/>
            <person name="In 'T Zandt M."/>
            <person name="Frank J."/>
            <person name="Reimann J."/>
            <person name="Jetten M.S.M."/>
            <person name="Welte C.U."/>
        </authorList>
    </citation>
    <scope>NUCLEOTIDE SEQUENCE [LARGE SCALE GENOMIC DNA]</scope>
    <source>
        <strain evidence="4">SB12</strain>
    </source>
</reference>
<dbReference type="InterPro" id="IPR003423">
    <property type="entry name" value="OMP_efflux"/>
</dbReference>
<dbReference type="GO" id="GO:0015562">
    <property type="term" value="F:efflux transmembrane transporter activity"/>
    <property type="evidence" value="ECO:0007669"/>
    <property type="project" value="InterPro"/>
</dbReference>
<proteinExistence type="inferred from homology"/>
<dbReference type="GO" id="GO:0005886">
    <property type="term" value="C:plasma membrane"/>
    <property type="evidence" value="ECO:0007669"/>
    <property type="project" value="UniProtKB-SubCell"/>
</dbReference>
<evidence type="ECO:0000256" key="1">
    <source>
        <dbReference type="ARBA" id="ARBA00007613"/>
    </source>
</evidence>
<keyword evidence="2" id="KW-0472">Membrane</keyword>
<dbReference type="Gene3D" id="1.20.1600.10">
    <property type="entry name" value="Outer membrane efflux proteins (OEP)"/>
    <property type="match status" value="1"/>
</dbReference>
<dbReference type="InterPro" id="IPR010131">
    <property type="entry name" value="MdtP/NodT-like"/>
</dbReference>
<keyword evidence="3" id="KW-0175">Coiled coil</keyword>
<comment type="similarity">
    <text evidence="1 2">Belongs to the outer membrane factor (OMF) (TC 1.B.17) family.</text>
</comment>
<feature type="coiled-coil region" evidence="3">
    <location>
        <begin position="409"/>
        <end position="460"/>
    </location>
</feature>
<evidence type="ECO:0000256" key="2">
    <source>
        <dbReference type="RuleBase" id="RU362097"/>
    </source>
</evidence>
<dbReference type="SUPFAM" id="SSF56954">
    <property type="entry name" value="Outer membrane efflux proteins (OEP)"/>
    <property type="match status" value="1"/>
</dbReference>
<keyword evidence="2" id="KW-0812">Transmembrane</keyword>
<evidence type="ECO:0000313" key="5">
    <source>
        <dbReference type="Proteomes" id="UP000460298"/>
    </source>
</evidence>
<comment type="subcellular location">
    <subcellularLocation>
        <location evidence="2">Cell membrane</location>
        <topology evidence="2">Lipid-anchor</topology>
    </subcellularLocation>
</comment>
<sequence length="491" mass="54426">MGIGRYGCIEWMDFARVPREVSMSRASLTHPLITLAFCGALLAGCQSHDIDFSPEPLAMAGAVYSIPSPQVPAAGQAWWEAFGDSKLDALIHQALDRNYDVMQAVARLRQAASLTRQAQASRYPQLGLELALRREWRESGEDDRQNLVGGALAWEIDAFNRLGSSALARQSEQAARLEDVETVRLSLSAEVAEAYFDAVEQRNQLALLRSQIATDRELLELTQLRFDSGLTASVDVWQQSSQLAETESIVPPVEAILRFSENRLDVLLGQAPDAVDRVADTDRFAGIGDLPFLGVPSDLLLNRPDLRALRNELVAADAEIGQAIAERLPRLILNGSLLHQDGPELSGPVALVLGSLVQPLIDWGARKAEVERNRALYVERLALFSQAYLEAVESVENALYQERKQLEFLHRLERRRGFLERTVTETRDRYTNGLTDFLPVLAATKELQQLERILLRQQRDLLAYRIRLHRALGGSVGSSWAEAAGSSGGLE</sequence>
<dbReference type="NCBIfam" id="TIGR01845">
    <property type="entry name" value="outer_NodT"/>
    <property type="match status" value="1"/>
</dbReference>
<dbReference type="Pfam" id="PF02321">
    <property type="entry name" value="OEP"/>
    <property type="match status" value="2"/>
</dbReference>
<keyword evidence="2" id="KW-1134">Transmembrane beta strand</keyword>
<evidence type="ECO:0000256" key="3">
    <source>
        <dbReference type="SAM" id="Coils"/>
    </source>
</evidence>
<organism evidence="4 5">
    <name type="scientific">Leptonema illini</name>
    <dbReference type="NCBI Taxonomy" id="183"/>
    <lineage>
        <taxon>Bacteria</taxon>
        <taxon>Pseudomonadati</taxon>
        <taxon>Spirochaetota</taxon>
        <taxon>Spirochaetia</taxon>
        <taxon>Leptospirales</taxon>
        <taxon>Leptospiraceae</taxon>
        <taxon>Leptonema</taxon>
    </lineage>
</organism>
<dbReference type="Gene3D" id="2.20.200.10">
    <property type="entry name" value="Outer membrane efflux proteins (OEP)"/>
    <property type="match status" value="1"/>
</dbReference>